<feature type="region of interest" description="Disordered" evidence="1">
    <location>
        <begin position="77"/>
        <end position="97"/>
    </location>
</feature>
<feature type="domain" description="MAM" evidence="3">
    <location>
        <begin position="218"/>
        <end position="376"/>
    </location>
</feature>
<reference evidence="5" key="1">
    <citation type="submission" date="2025-08" db="UniProtKB">
        <authorList>
            <consortium name="RefSeq"/>
        </authorList>
    </citation>
    <scope>IDENTIFICATION</scope>
    <source>
        <tissue evidence="5">Blood</tissue>
    </source>
</reference>
<evidence type="ECO:0000313" key="5">
    <source>
        <dbReference type="RefSeq" id="XP_060540693.1"/>
    </source>
</evidence>
<protein>
    <submittedName>
        <fullName evidence="5">Zonadhesin-like</fullName>
    </submittedName>
</protein>
<dbReference type="PANTHER" id="PTHR23282:SF101">
    <property type="entry name" value="MAM DOMAIN-CONTAINING PROTEIN"/>
    <property type="match status" value="1"/>
</dbReference>
<dbReference type="SUPFAM" id="SSF49899">
    <property type="entry name" value="Concanavalin A-like lectins/glucanases"/>
    <property type="match status" value="3"/>
</dbReference>
<evidence type="ECO:0000313" key="4">
    <source>
        <dbReference type="Proteomes" id="UP001652622"/>
    </source>
</evidence>
<feature type="chain" id="PRO_5046688873" evidence="2">
    <location>
        <begin position="22"/>
        <end position="698"/>
    </location>
</feature>
<sequence length="698" mass="74226">MGCEKAGLVVLLLLTLEGLLATRLPPHRVETQRFLRGEPQSPLPSVAGSSCGAQHFCDFDNADRPFCDWSQPPNGQGSLWLPAQGQKPGASPGPPEGDIARRDNYIHPAAGGFAQLESPEVDPAGAEVCLRFLYYFYSFNSEDQLSIEIRSASGSVAPLWTREGTQSTSWLSGAVTIPAQTPRPFKVVFKGKQVSTGDIAVALDSIFIQPGPCSPCMTKCDFDTPNDLCGWSNPEEGDVMWTQWAGPTETPGVGPPDDFSRPGFGSFMLLNSFDEASHGSSFLKSPTFSSGGCLLLAFFFILHGVSDDAALKVYAAPIGGDLGFPLLFLKGEHGPNWRGGFAKYTGRGDIQFVFEGIYAGQPGVAVDNVAVSPCEDTFASCDFNNNMDPFCGWSVSVNNTWKRTNRNTPTEDTGPPGDYPHGEGYYIYVEGGQLKPNESTRFSSAPFCMNQEACVEFYYHMHSVVEVETRLRVLLEEPSGSAVLLWNRMGTQGPNWLYGSVTLPYTGAQPSKVSFEVIRGSNAYLDVSLDNILVRKGHCAEHPAPTVPPSTSSTAPTTTGGPVVTVPSEQSTISRPTMITSSGPTRSTATKSTGTKPHPTALRSTMDTGQSNRPITITTSTPVITRNESLATTPVPPITTTKTAPSNITVPSGTATTPTTTSTAVPPNITVPSGTAATPTTTSTAVPPNITVPSGTAA</sequence>
<proteinExistence type="predicted"/>
<accession>A0ABM3YX42</accession>
<keyword evidence="2" id="KW-0732">Signal</keyword>
<gene>
    <name evidence="5" type="primary">LOC132709815</name>
</gene>
<organism evidence="4 5">
    <name type="scientific">Pantherophis guttatus</name>
    <name type="common">Corn snake</name>
    <name type="synonym">Elaphe guttata</name>
    <dbReference type="NCBI Taxonomy" id="94885"/>
    <lineage>
        <taxon>Eukaryota</taxon>
        <taxon>Metazoa</taxon>
        <taxon>Chordata</taxon>
        <taxon>Craniata</taxon>
        <taxon>Vertebrata</taxon>
        <taxon>Euteleostomi</taxon>
        <taxon>Lepidosauria</taxon>
        <taxon>Squamata</taxon>
        <taxon>Bifurcata</taxon>
        <taxon>Unidentata</taxon>
        <taxon>Episquamata</taxon>
        <taxon>Toxicofera</taxon>
        <taxon>Serpentes</taxon>
        <taxon>Colubroidea</taxon>
        <taxon>Colubridae</taxon>
        <taxon>Colubrinae</taxon>
        <taxon>Pantherophis</taxon>
    </lineage>
</organism>
<dbReference type="InterPro" id="IPR051560">
    <property type="entry name" value="MAM_domain-containing"/>
</dbReference>
<dbReference type="PROSITE" id="PS50060">
    <property type="entry name" value="MAM_2"/>
    <property type="match status" value="3"/>
</dbReference>
<dbReference type="PANTHER" id="PTHR23282">
    <property type="entry name" value="APICAL ENDOSOMAL GLYCOPROTEIN PRECURSOR"/>
    <property type="match status" value="1"/>
</dbReference>
<dbReference type="GeneID" id="132709815"/>
<feature type="compositionally biased region" description="Polar residues" evidence="1">
    <location>
        <begin position="569"/>
        <end position="595"/>
    </location>
</feature>
<evidence type="ECO:0000259" key="3">
    <source>
        <dbReference type="PROSITE" id="PS50060"/>
    </source>
</evidence>
<evidence type="ECO:0000256" key="2">
    <source>
        <dbReference type="SAM" id="SignalP"/>
    </source>
</evidence>
<feature type="domain" description="MAM" evidence="3">
    <location>
        <begin position="379"/>
        <end position="541"/>
    </location>
</feature>
<dbReference type="Proteomes" id="UP001652622">
    <property type="component" value="Unplaced"/>
</dbReference>
<feature type="compositionally biased region" description="Polar residues" evidence="1">
    <location>
        <begin position="602"/>
        <end position="613"/>
    </location>
</feature>
<feature type="region of interest" description="Disordered" evidence="1">
    <location>
        <begin position="540"/>
        <end position="616"/>
    </location>
</feature>
<dbReference type="CDD" id="cd06263">
    <property type="entry name" value="MAM"/>
    <property type="match status" value="3"/>
</dbReference>
<name>A0ABM3YX42_PANGU</name>
<dbReference type="SMART" id="SM00137">
    <property type="entry name" value="MAM"/>
    <property type="match status" value="3"/>
</dbReference>
<feature type="domain" description="MAM" evidence="3">
    <location>
        <begin position="55"/>
        <end position="215"/>
    </location>
</feature>
<dbReference type="InterPro" id="IPR000998">
    <property type="entry name" value="MAM_dom"/>
</dbReference>
<dbReference type="Gene3D" id="2.60.120.200">
    <property type="match status" value="3"/>
</dbReference>
<feature type="compositionally biased region" description="Low complexity" evidence="1">
    <location>
        <begin position="549"/>
        <end position="568"/>
    </location>
</feature>
<feature type="compositionally biased region" description="Low complexity" evidence="1">
    <location>
        <begin position="638"/>
        <end position="688"/>
    </location>
</feature>
<dbReference type="Pfam" id="PF00629">
    <property type="entry name" value="MAM"/>
    <property type="match status" value="3"/>
</dbReference>
<feature type="signal peptide" evidence="2">
    <location>
        <begin position="1"/>
        <end position="21"/>
    </location>
</feature>
<evidence type="ECO:0000256" key="1">
    <source>
        <dbReference type="SAM" id="MobiDB-lite"/>
    </source>
</evidence>
<dbReference type="InterPro" id="IPR013320">
    <property type="entry name" value="ConA-like_dom_sf"/>
</dbReference>
<keyword evidence="4" id="KW-1185">Reference proteome</keyword>
<feature type="non-terminal residue" evidence="5">
    <location>
        <position position="698"/>
    </location>
</feature>
<feature type="region of interest" description="Disordered" evidence="1">
    <location>
        <begin position="632"/>
        <end position="698"/>
    </location>
</feature>
<dbReference type="RefSeq" id="XP_060540693.1">
    <property type="nucleotide sequence ID" value="XM_060684710.1"/>
</dbReference>